<dbReference type="PANTHER" id="PTHR33619:SF3">
    <property type="entry name" value="POLYSACCHARIDE EXPORT PROTEIN GFCE-RELATED"/>
    <property type="match status" value="1"/>
</dbReference>
<comment type="caution">
    <text evidence="17">The sequence shown here is derived from an EMBL/GenBank/DDBJ whole genome shotgun (WGS) entry which is preliminary data.</text>
</comment>
<reference evidence="17 18" key="1">
    <citation type="submission" date="2021-11" db="EMBL/GenBank/DDBJ databases">
        <authorList>
            <person name="Liang Q."/>
            <person name="Mou H."/>
            <person name="Liu Z."/>
        </authorList>
    </citation>
    <scope>NUCLEOTIDE SEQUENCE [LARGE SCALE GENOMIC DNA]</scope>
    <source>
        <strain evidence="17 18">CHU3</strain>
    </source>
</reference>
<dbReference type="Gene3D" id="3.30.1950.10">
    <property type="entry name" value="wza like domain"/>
    <property type="match status" value="1"/>
</dbReference>
<feature type="domain" description="SLBB" evidence="16">
    <location>
        <begin position="106"/>
        <end position="184"/>
    </location>
</feature>
<keyword evidence="5" id="KW-0762">Sugar transport</keyword>
<gene>
    <name evidence="17" type="ORF">LNV07_11560</name>
</gene>
<evidence type="ECO:0000259" key="16">
    <source>
        <dbReference type="Pfam" id="PF22461"/>
    </source>
</evidence>
<evidence type="ECO:0000256" key="9">
    <source>
        <dbReference type="ARBA" id="ARBA00023065"/>
    </source>
</evidence>
<evidence type="ECO:0000256" key="8">
    <source>
        <dbReference type="ARBA" id="ARBA00023047"/>
    </source>
</evidence>
<evidence type="ECO:0000256" key="12">
    <source>
        <dbReference type="ARBA" id="ARBA00023139"/>
    </source>
</evidence>
<evidence type="ECO:0000256" key="6">
    <source>
        <dbReference type="ARBA" id="ARBA00022692"/>
    </source>
</evidence>
<evidence type="ECO:0000256" key="13">
    <source>
        <dbReference type="ARBA" id="ARBA00023237"/>
    </source>
</evidence>
<keyword evidence="7" id="KW-0732">Signal</keyword>
<keyword evidence="6" id="KW-0812">Transmembrane</keyword>
<keyword evidence="8" id="KW-0625">Polysaccharide transport</keyword>
<dbReference type="InterPro" id="IPR017477">
    <property type="entry name" value="PEP-CTERM_polysacc_export"/>
</dbReference>
<dbReference type="Proteomes" id="UP001209701">
    <property type="component" value="Unassembled WGS sequence"/>
</dbReference>
<keyword evidence="11" id="KW-0472">Membrane</keyword>
<keyword evidence="13" id="KW-0998">Cell outer membrane</keyword>
<evidence type="ECO:0000313" key="18">
    <source>
        <dbReference type="Proteomes" id="UP001209701"/>
    </source>
</evidence>
<dbReference type="Pfam" id="PF02563">
    <property type="entry name" value="Poly_export"/>
    <property type="match status" value="1"/>
</dbReference>
<evidence type="ECO:0000256" key="14">
    <source>
        <dbReference type="ARBA" id="ARBA00023288"/>
    </source>
</evidence>
<accession>A0ABT2YF98</accession>
<dbReference type="InterPro" id="IPR003715">
    <property type="entry name" value="Poly_export_N"/>
</dbReference>
<dbReference type="InterPro" id="IPR054765">
    <property type="entry name" value="SLBB_dom"/>
</dbReference>
<comment type="subcellular location">
    <subcellularLocation>
        <location evidence="1">Cell outer membrane</location>
        <topology evidence="1">Multi-pass membrane protein</topology>
    </subcellularLocation>
</comment>
<feature type="domain" description="Polysaccharide export protein N-terminal" evidence="15">
    <location>
        <begin position="21"/>
        <end position="96"/>
    </location>
</feature>
<keyword evidence="4" id="KW-1134">Transmembrane beta strand</keyword>
<protein>
    <submittedName>
        <fullName evidence="17">Polysaccharide export protein</fullName>
    </submittedName>
</protein>
<evidence type="ECO:0000256" key="5">
    <source>
        <dbReference type="ARBA" id="ARBA00022597"/>
    </source>
</evidence>
<evidence type="ECO:0000256" key="3">
    <source>
        <dbReference type="ARBA" id="ARBA00022448"/>
    </source>
</evidence>
<evidence type="ECO:0000256" key="2">
    <source>
        <dbReference type="ARBA" id="ARBA00009450"/>
    </source>
</evidence>
<dbReference type="NCBIfam" id="TIGR03027">
    <property type="entry name" value="pepcterm_export"/>
    <property type="match status" value="1"/>
</dbReference>
<comment type="similarity">
    <text evidence="2">Belongs to the BexD/CtrA/VexA family.</text>
</comment>
<keyword evidence="9" id="KW-0406">Ion transport</keyword>
<keyword evidence="18" id="KW-1185">Reference proteome</keyword>
<proteinExistence type="inferred from homology"/>
<keyword evidence="3" id="KW-0813">Transport</keyword>
<keyword evidence="14" id="KW-0449">Lipoprotein</keyword>
<evidence type="ECO:0000259" key="15">
    <source>
        <dbReference type="Pfam" id="PF02563"/>
    </source>
</evidence>
<dbReference type="Gene3D" id="3.10.560.10">
    <property type="entry name" value="Outer membrane lipoprotein wza domain like"/>
    <property type="match status" value="1"/>
</dbReference>
<evidence type="ECO:0000256" key="7">
    <source>
        <dbReference type="ARBA" id="ARBA00022729"/>
    </source>
</evidence>
<sequence>MLQGCASSSAKFPPAPTAAAAQDYSYIVGAGDNINIIVWRNPELSMSVPVRPDGKIATPLIDELVAQGKNPIELAREIEKQLGKYVRDPVVTVIVTGFVGPYSEQIRVIGEAAKPQALPYKLNMTILDVMIAVGGLTDFAAGNDATILRSSDGGKQYTVRLKDLIKRGDVSANVEMRPGDVLIIPQSFF</sequence>
<evidence type="ECO:0000256" key="10">
    <source>
        <dbReference type="ARBA" id="ARBA00023114"/>
    </source>
</evidence>
<dbReference type="PANTHER" id="PTHR33619">
    <property type="entry name" value="POLYSACCHARIDE EXPORT PROTEIN GFCE-RELATED"/>
    <property type="match status" value="1"/>
</dbReference>
<dbReference type="InterPro" id="IPR049712">
    <property type="entry name" value="Poly_export"/>
</dbReference>
<dbReference type="Pfam" id="PF22461">
    <property type="entry name" value="SLBB_2"/>
    <property type="match status" value="1"/>
</dbReference>
<evidence type="ECO:0000256" key="11">
    <source>
        <dbReference type="ARBA" id="ARBA00023136"/>
    </source>
</evidence>
<evidence type="ECO:0000256" key="1">
    <source>
        <dbReference type="ARBA" id="ARBA00004571"/>
    </source>
</evidence>
<evidence type="ECO:0000313" key="17">
    <source>
        <dbReference type="EMBL" id="MCV2368723.1"/>
    </source>
</evidence>
<keyword evidence="12" id="KW-0564">Palmitate</keyword>
<keyword evidence="10" id="KW-0626">Porin</keyword>
<dbReference type="EMBL" id="JAJIRN010000005">
    <property type="protein sequence ID" value="MCV2368723.1"/>
    <property type="molecule type" value="Genomic_DNA"/>
</dbReference>
<name>A0ABT2YF98_9BURK</name>
<evidence type="ECO:0000256" key="4">
    <source>
        <dbReference type="ARBA" id="ARBA00022452"/>
    </source>
</evidence>
<organism evidence="17 18">
    <name type="scientific">Roseateles oligotrophus</name>
    <dbReference type="NCBI Taxonomy" id="1769250"/>
    <lineage>
        <taxon>Bacteria</taxon>
        <taxon>Pseudomonadati</taxon>
        <taxon>Pseudomonadota</taxon>
        <taxon>Betaproteobacteria</taxon>
        <taxon>Burkholderiales</taxon>
        <taxon>Sphaerotilaceae</taxon>
        <taxon>Roseateles</taxon>
    </lineage>
</organism>